<dbReference type="Proteomes" id="UP000269335">
    <property type="component" value="Unassembled WGS sequence"/>
</dbReference>
<evidence type="ECO:0000313" key="4">
    <source>
        <dbReference type="Proteomes" id="UP000270524"/>
    </source>
</evidence>
<evidence type="ECO:0000313" key="1">
    <source>
        <dbReference type="EMBL" id="RMN85451.1"/>
    </source>
</evidence>
<dbReference type="AlphaFoldDB" id="A0A3M3S142"/>
<accession>A0A3M3S142</accession>
<name>A0A3M3S142_PSECA</name>
<dbReference type="EMBL" id="RBPJ01000049">
    <property type="protein sequence ID" value="RMO02434.1"/>
    <property type="molecule type" value="Genomic_DNA"/>
</dbReference>
<organism evidence="2 4">
    <name type="scientific">Pseudomonas cannabina</name>
    <dbReference type="NCBI Taxonomy" id="86840"/>
    <lineage>
        <taxon>Bacteria</taxon>
        <taxon>Pseudomonadati</taxon>
        <taxon>Pseudomonadota</taxon>
        <taxon>Gammaproteobacteria</taxon>
        <taxon>Pseudomonadales</taxon>
        <taxon>Pseudomonadaceae</taxon>
        <taxon>Pseudomonas</taxon>
    </lineage>
</organism>
<evidence type="ECO:0000313" key="3">
    <source>
        <dbReference type="Proteomes" id="UP000269335"/>
    </source>
</evidence>
<dbReference type="Proteomes" id="UP000270524">
    <property type="component" value="Unassembled WGS sequence"/>
</dbReference>
<proteinExistence type="predicted"/>
<gene>
    <name evidence="2" type="ORF">ALQ51_102113</name>
    <name evidence="1" type="ORF">ALQ53_103410</name>
</gene>
<evidence type="ECO:0000313" key="2">
    <source>
        <dbReference type="EMBL" id="RMO02434.1"/>
    </source>
</evidence>
<comment type="caution">
    <text evidence="2">The sequence shown here is derived from an EMBL/GenBank/DDBJ whole genome shotgun (WGS) entry which is preliminary data.</text>
</comment>
<dbReference type="EMBL" id="RBPH01000021">
    <property type="protein sequence ID" value="RMN85451.1"/>
    <property type="molecule type" value="Genomic_DNA"/>
</dbReference>
<reference evidence="3 4" key="1">
    <citation type="submission" date="2018-08" db="EMBL/GenBank/DDBJ databases">
        <title>Recombination of ecologically and evolutionarily significant loci maintains genetic cohesion in the Pseudomonas syringae species complex.</title>
        <authorList>
            <person name="Dillon M."/>
            <person name="Thakur S."/>
            <person name="Almeida R.N.D."/>
            <person name="Weir B.S."/>
            <person name="Guttman D.S."/>
        </authorList>
    </citation>
    <scope>NUCLEOTIDE SEQUENCE [LARGE SCALE GENOMIC DNA]</scope>
    <source>
        <strain evidence="1 3">ICMP 15201</strain>
        <strain evidence="2 4">ICMP 15203</strain>
    </source>
</reference>
<protein>
    <submittedName>
        <fullName evidence="2">Uncharacterized protein</fullName>
    </submittedName>
</protein>
<sequence length="41" mass="4578">MKSLRDAGYPIGGYVKGEVSNFRMAVDSVGFAIFFANGWYR</sequence>